<dbReference type="OrthoDB" id="1898221at2759"/>
<protein>
    <submittedName>
        <fullName evidence="6">DEKNAAC101304</fullName>
    </submittedName>
</protein>
<dbReference type="InParanoid" id="A0A448YHG6"/>
<evidence type="ECO:0000256" key="3">
    <source>
        <dbReference type="ARBA" id="ARBA00022989"/>
    </source>
</evidence>
<keyword evidence="7" id="KW-1185">Reference proteome</keyword>
<evidence type="ECO:0000256" key="4">
    <source>
        <dbReference type="ARBA" id="ARBA00023136"/>
    </source>
</evidence>
<keyword evidence="3 5" id="KW-1133">Transmembrane helix</keyword>
<gene>
    <name evidence="6" type="ORF">BRENAR_LOCUS1130</name>
</gene>
<evidence type="ECO:0000256" key="1">
    <source>
        <dbReference type="ARBA" id="ARBA00004127"/>
    </source>
</evidence>
<feature type="transmembrane region" description="Helical" evidence="5">
    <location>
        <begin position="159"/>
        <end position="177"/>
    </location>
</feature>
<evidence type="ECO:0000256" key="5">
    <source>
        <dbReference type="SAM" id="Phobius"/>
    </source>
</evidence>
<evidence type="ECO:0000313" key="6">
    <source>
        <dbReference type="EMBL" id="VEU20395.1"/>
    </source>
</evidence>
<evidence type="ECO:0000256" key="2">
    <source>
        <dbReference type="ARBA" id="ARBA00022692"/>
    </source>
</evidence>
<dbReference type="PANTHER" id="PTHR10989:SF16">
    <property type="entry name" value="AT02829P-RELATED"/>
    <property type="match status" value="1"/>
</dbReference>
<feature type="transmembrane region" description="Helical" evidence="5">
    <location>
        <begin position="130"/>
        <end position="147"/>
    </location>
</feature>
<feature type="transmembrane region" description="Helical" evidence="5">
    <location>
        <begin position="21"/>
        <end position="40"/>
    </location>
</feature>
<keyword evidence="4 5" id="KW-0472">Membrane</keyword>
<dbReference type="Pfam" id="PF04750">
    <property type="entry name" value="Far-17a_AIG1"/>
    <property type="match status" value="1"/>
</dbReference>
<feature type="transmembrane region" description="Helical" evidence="5">
    <location>
        <begin position="60"/>
        <end position="78"/>
    </location>
</feature>
<dbReference type="AlphaFoldDB" id="A0A448YHG6"/>
<reference evidence="6 7" key="1">
    <citation type="submission" date="2018-12" db="EMBL/GenBank/DDBJ databases">
        <authorList>
            <person name="Tiukova I."/>
            <person name="Dainat J."/>
        </authorList>
    </citation>
    <scope>NUCLEOTIDE SEQUENCE [LARGE SCALE GENOMIC DNA]</scope>
</reference>
<sequence>MVYSEKSLVDRIFYRKAGNPFALSLGWIFLVQGAHTLYALDSIPLPPELAKGGHQQFLTNLSFVFTLLYFGINVLYHLLQFEGLATLKMFMGAIATSAEFIVSSVYWGLRFFATDLIIVDNQVIPLPLDLLLHLAPIASLYVDYFLFQNRWEISDSTGLGIMMLLTLAYWKWLEHLIGLDGNYPYPFLNVDVQTRAVIFVAVGLTAFGGFLACKYMHPVLKSGKQKIANKSE</sequence>
<dbReference type="GO" id="GO:0016020">
    <property type="term" value="C:membrane"/>
    <property type="evidence" value="ECO:0007669"/>
    <property type="project" value="InterPro"/>
</dbReference>
<proteinExistence type="predicted"/>
<keyword evidence="2 5" id="KW-0812">Transmembrane</keyword>
<dbReference type="GO" id="GO:0012505">
    <property type="term" value="C:endomembrane system"/>
    <property type="evidence" value="ECO:0007669"/>
    <property type="project" value="UniProtKB-SubCell"/>
</dbReference>
<dbReference type="FunCoup" id="A0A448YHG6">
    <property type="interactions" value="89"/>
</dbReference>
<feature type="transmembrane region" description="Helical" evidence="5">
    <location>
        <begin position="197"/>
        <end position="216"/>
    </location>
</feature>
<dbReference type="Proteomes" id="UP000290900">
    <property type="component" value="Unassembled WGS sequence"/>
</dbReference>
<dbReference type="EMBL" id="CAACVR010000004">
    <property type="protein sequence ID" value="VEU20395.1"/>
    <property type="molecule type" value="Genomic_DNA"/>
</dbReference>
<comment type="subcellular location">
    <subcellularLocation>
        <location evidence="1">Endomembrane system</location>
        <topology evidence="1">Multi-pass membrane protein</topology>
    </subcellularLocation>
</comment>
<evidence type="ECO:0000313" key="7">
    <source>
        <dbReference type="Proteomes" id="UP000290900"/>
    </source>
</evidence>
<dbReference type="InterPro" id="IPR006838">
    <property type="entry name" value="ADTRP_AIG1"/>
</dbReference>
<name>A0A448YHG6_BRENA</name>
<organism evidence="6 7">
    <name type="scientific">Brettanomyces naardenensis</name>
    <name type="common">Yeast</name>
    <dbReference type="NCBI Taxonomy" id="13370"/>
    <lineage>
        <taxon>Eukaryota</taxon>
        <taxon>Fungi</taxon>
        <taxon>Dikarya</taxon>
        <taxon>Ascomycota</taxon>
        <taxon>Saccharomycotina</taxon>
        <taxon>Pichiomycetes</taxon>
        <taxon>Pichiales</taxon>
        <taxon>Pichiaceae</taxon>
        <taxon>Brettanomyces</taxon>
    </lineage>
</organism>
<accession>A0A448YHG6</accession>
<dbReference type="PANTHER" id="PTHR10989">
    <property type="entry name" value="ANDROGEN-INDUCED PROTEIN 1-RELATED"/>
    <property type="match status" value="1"/>
</dbReference>
<feature type="transmembrane region" description="Helical" evidence="5">
    <location>
        <begin position="90"/>
        <end position="110"/>
    </location>
</feature>